<keyword evidence="1" id="KW-0732">Signal</keyword>
<dbReference type="EMBL" id="CP154858">
    <property type="protein sequence ID" value="XDT71398.1"/>
    <property type="molecule type" value="Genomic_DNA"/>
</dbReference>
<accession>A0AB39UTL1</accession>
<dbReference type="RefSeq" id="WP_369600433.1">
    <property type="nucleotide sequence ID" value="NZ_CP154858.1"/>
</dbReference>
<dbReference type="KEGG" id="tcd:AAIA72_11345"/>
<reference evidence="2" key="1">
    <citation type="submission" date="2024-05" db="EMBL/GenBank/DDBJ databases">
        <title>Genome sequencing of novel strain.</title>
        <authorList>
            <person name="Ganbat D."/>
            <person name="Ganbat S."/>
            <person name="Lee S.-J."/>
        </authorList>
    </citation>
    <scope>NUCLEOTIDE SEQUENCE</scope>
    <source>
        <strain evidence="2">SMD15-11</strain>
    </source>
</reference>
<dbReference type="AlphaFoldDB" id="A0AB39UTL1"/>
<evidence type="ECO:0000256" key="1">
    <source>
        <dbReference type="SAM" id="SignalP"/>
    </source>
</evidence>
<protein>
    <recommendedName>
        <fullName evidence="3">Copper-binding protein</fullName>
    </recommendedName>
</protein>
<organism evidence="2">
    <name type="scientific">Thermohahella caldifontis</name>
    <dbReference type="NCBI Taxonomy" id="3142973"/>
    <lineage>
        <taxon>Bacteria</taxon>
        <taxon>Pseudomonadati</taxon>
        <taxon>Pseudomonadota</taxon>
        <taxon>Gammaproteobacteria</taxon>
        <taxon>Oceanospirillales</taxon>
        <taxon>Hahellaceae</taxon>
        <taxon>Thermohahella</taxon>
    </lineage>
</organism>
<feature type="chain" id="PRO_5044322635" description="Copper-binding protein" evidence="1">
    <location>
        <begin position="24"/>
        <end position="111"/>
    </location>
</feature>
<proteinExistence type="predicted"/>
<name>A0AB39UTL1_9GAMM</name>
<feature type="signal peptide" evidence="1">
    <location>
        <begin position="1"/>
        <end position="23"/>
    </location>
</feature>
<gene>
    <name evidence="2" type="ORF">AAIA72_11345</name>
</gene>
<evidence type="ECO:0008006" key="3">
    <source>
        <dbReference type="Google" id="ProtNLM"/>
    </source>
</evidence>
<evidence type="ECO:0000313" key="2">
    <source>
        <dbReference type="EMBL" id="XDT71398.1"/>
    </source>
</evidence>
<sequence>MNGQLIRHLLLATLLGLPVASWAEGAGDEVSAREIREVRVELKATVLKLVPERSNILVDQPGNAFLGWEAGPRLLSLADAKLMKKLEAGKEARLTIVAPKGASVGNVVAVR</sequence>